<dbReference type="PANTHER" id="PTHR43350">
    <property type="entry name" value="NAD-DEPENDENT ALCOHOL DEHYDROGENASE"/>
    <property type="match status" value="1"/>
</dbReference>
<protein>
    <submittedName>
        <fullName evidence="6">Zinc-binding alcohol dehydrogenase</fullName>
    </submittedName>
</protein>
<gene>
    <name evidence="6" type="ORF">GCM10025778_34060</name>
</gene>
<keyword evidence="7" id="KW-1185">Reference proteome</keyword>
<dbReference type="CDD" id="cd08255">
    <property type="entry name" value="2-desacetyl-2-hydroxyethyl_bacteriochlorophyllide_like"/>
    <property type="match status" value="1"/>
</dbReference>
<evidence type="ECO:0000313" key="6">
    <source>
        <dbReference type="EMBL" id="GAA5228867.1"/>
    </source>
</evidence>
<dbReference type="Proteomes" id="UP001501257">
    <property type="component" value="Unassembled WGS sequence"/>
</dbReference>
<comment type="similarity">
    <text evidence="2">Belongs to the zinc-containing alcohol dehydrogenase family.</text>
</comment>
<keyword evidence="3" id="KW-0479">Metal-binding</keyword>
<evidence type="ECO:0000256" key="1">
    <source>
        <dbReference type="ARBA" id="ARBA00001947"/>
    </source>
</evidence>
<dbReference type="InterPro" id="IPR011032">
    <property type="entry name" value="GroES-like_sf"/>
</dbReference>
<keyword evidence="5" id="KW-0560">Oxidoreductase</keyword>
<evidence type="ECO:0000313" key="7">
    <source>
        <dbReference type="Proteomes" id="UP001501257"/>
    </source>
</evidence>
<dbReference type="SUPFAM" id="SSF50129">
    <property type="entry name" value="GroES-like"/>
    <property type="match status" value="1"/>
</dbReference>
<comment type="caution">
    <text evidence="6">The sequence shown here is derived from an EMBL/GenBank/DDBJ whole genome shotgun (WGS) entry which is preliminary data.</text>
</comment>
<evidence type="ECO:0000256" key="4">
    <source>
        <dbReference type="ARBA" id="ARBA00022833"/>
    </source>
</evidence>
<dbReference type="EMBL" id="BAABLK010000091">
    <property type="protein sequence ID" value="GAA5228867.1"/>
    <property type="molecule type" value="Genomic_DNA"/>
</dbReference>
<dbReference type="Gene3D" id="3.90.180.10">
    <property type="entry name" value="Medium-chain alcohol dehydrogenases, catalytic domain"/>
    <property type="match status" value="2"/>
</dbReference>
<dbReference type="Gene3D" id="3.40.50.720">
    <property type="entry name" value="NAD(P)-binding Rossmann-like Domain"/>
    <property type="match status" value="1"/>
</dbReference>
<reference evidence="7" key="1">
    <citation type="journal article" date="2019" name="Int. J. Syst. Evol. Microbiol.">
        <title>The Global Catalogue of Microorganisms (GCM) 10K type strain sequencing project: providing services to taxonomists for standard genome sequencing and annotation.</title>
        <authorList>
            <consortium name="The Broad Institute Genomics Platform"/>
            <consortium name="The Broad Institute Genome Sequencing Center for Infectious Disease"/>
            <person name="Wu L."/>
            <person name="Ma J."/>
        </authorList>
    </citation>
    <scope>NUCLEOTIDE SEQUENCE [LARGE SCALE GENOMIC DNA]</scope>
    <source>
        <strain evidence="7">JCM 18952</strain>
    </source>
</reference>
<accession>A0ABP9TT41</accession>
<name>A0ABP9TT41_9MICC</name>
<comment type="cofactor">
    <cofactor evidence="1">
        <name>Zn(2+)</name>
        <dbReference type="ChEBI" id="CHEBI:29105"/>
    </cofactor>
</comment>
<dbReference type="SUPFAM" id="SSF51735">
    <property type="entry name" value="NAD(P)-binding Rossmann-fold domains"/>
    <property type="match status" value="1"/>
</dbReference>
<evidence type="ECO:0000256" key="5">
    <source>
        <dbReference type="ARBA" id="ARBA00023002"/>
    </source>
</evidence>
<keyword evidence="4" id="KW-0862">Zinc</keyword>
<dbReference type="InterPro" id="IPR036291">
    <property type="entry name" value="NAD(P)-bd_dom_sf"/>
</dbReference>
<dbReference type="RefSeq" id="WP_210101298.1">
    <property type="nucleotide sequence ID" value="NZ_BAABLK010000091.1"/>
</dbReference>
<proteinExistence type="inferred from homology"/>
<evidence type="ECO:0000256" key="3">
    <source>
        <dbReference type="ARBA" id="ARBA00022723"/>
    </source>
</evidence>
<organism evidence="6 7">
    <name type="scientific">Paeniglutamicibacter antarcticus</name>
    <dbReference type="NCBI Taxonomy" id="494023"/>
    <lineage>
        <taxon>Bacteria</taxon>
        <taxon>Bacillati</taxon>
        <taxon>Actinomycetota</taxon>
        <taxon>Actinomycetes</taxon>
        <taxon>Micrococcales</taxon>
        <taxon>Micrococcaceae</taxon>
        <taxon>Paeniglutamicibacter</taxon>
    </lineage>
</organism>
<sequence>MDPHQPLQGTAYWTTGFQAGELRLGQLPAPGPGEALVRSLYSGVSRGTEMLVYHGEVPASIASRMRAPFQEGDFDFPVKYGYLSVGVVEQGPPGFLGRRVFCLYPHQDRYVVPVDALSFIPENVPSKRAILAGPVETALNALWDVAPCMGDRVAVIGGGMIGSSLAALLRSFPLAELQLVDPDPSKREMSQSMGIKAVTPEQAAGGCDIVYHASTTDEGLARGLELLADEGEMVELSWFGSHVPGVPLGADFHARRLRITSSQVSMIGRARKHRHTHASRMELVMSALGDPVFDALISGESAFVELPRVIADLASGALPSLCRAISYPGNS</sequence>
<evidence type="ECO:0000256" key="2">
    <source>
        <dbReference type="ARBA" id="ARBA00008072"/>
    </source>
</evidence>
<dbReference type="PANTHER" id="PTHR43350:SF19">
    <property type="entry name" value="D-GULOSIDE 3-DEHYDROGENASE"/>
    <property type="match status" value="1"/>
</dbReference>